<dbReference type="InterPro" id="IPR055797">
    <property type="entry name" value="DUF7373"/>
</dbReference>
<evidence type="ECO:0000313" key="4">
    <source>
        <dbReference type="EMBL" id="PWV77685.1"/>
    </source>
</evidence>
<accession>A0A317NRF2</accession>
<evidence type="ECO:0000313" key="5">
    <source>
        <dbReference type="Proteomes" id="UP000246410"/>
    </source>
</evidence>
<dbReference type="Pfam" id="PF24092">
    <property type="entry name" value="DUF7373_C"/>
    <property type="match status" value="1"/>
</dbReference>
<keyword evidence="1" id="KW-0732">Signal</keyword>
<sequence length="404" mass="43364">MRLPRYPRFAAVAVVAAVTVVCGAVGFSATVPGAAVPGEVDVRPFDIGNYPVEPLEFRSAYRHTVENGTELAIMRLAGNVVTGYEVDAGIAFGRGFKPIAKPSDYTTRAAQPDLQGVLERNHLAFGLQVSAGATETADLDPARGAVGFSIAVFQFPDAAAAGAAATEFEAVDFGVTGDNTRIQLAGYPSARSHWRPEVRSLGTRLAHGAYMIDLTAFESVPDLAALTTLTERVLGKQLPLLDSLPPLSHRDIYRLEDDASGLLRVALNETGTRHPRFPRSDRNYVAVLNRRGAIVVQQDQAVKGRMYDEAGVDGVAFLEATVLLRARDAAAARTLQADMTADNTEAITGPDGVPDTVCRQDDRVRQGKYSCTVRYGRYVAKVVSDQVADVRQRAAAQYALLTNS</sequence>
<dbReference type="RefSeq" id="WP_110037140.1">
    <property type="nucleotide sequence ID" value="NZ_QGTL01000003.1"/>
</dbReference>
<dbReference type="EMBL" id="QGTL01000003">
    <property type="protein sequence ID" value="PWV77685.1"/>
    <property type="molecule type" value="Genomic_DNA"/>
</dbReference>
<gene>
    <name evidence="4" type="ORF">DFR69_103284</name>
</gene>
<keyword evidence="5" id="KW-1185">Reference proteome</keyword>
<protein>
    <submittedName>
        <fullName evidence="4">Uncharacterized protein</fullName>
    </submittedName>
</protein>
<reference evidence="4 5" key="1">
    <citation type="submission" date="2018-05" db="EMBL/GenBank/DDBJ databases">
        <title>Genomic Encyclopedia of Type Strains, Phase IV (KMG-IV): sequencing the most valuable type-strain genomes for metagenomic binning, comparative biology and taxonomic classification.</title>
        <authorList>
            <person name="Goeker M."/>
        </authorList>
    </citation>
    <scope>NUCLEOTIDE SEQUENCE [LARGE SCALE GENOMIC DNA]</scope>
    <source>
        <strain evidence="4 5">DSM 44717</strain>
    </source>
</reference>
<evidence type="ECO:0000256" key="1">
    <source>
        <dbReference type="SAM" id="SignalP"/>
    </source>
</evidence>
<dbReference type="Pfam" id="PF24088">
    <property type="entry name" value="DUF7373"/>
    <property type="match status" value="1"/>
</dbReference>
<dbReference type="AlphaFoldDB" id="A0A317NRF2"/>
<organism evidence="4 5">
    <name type="scientific">Nocardia neocaledoniensis</name>
    <dbReference type="NCBI Taxonomy" id="236511"/>
    <lineage>
        <taxon>Bacteria</taxon>
        <taxon>Bacillati</taxon>
        <taxon>Actinomycetota</taxon>
        <taxon>Actinomycetes</taxon>
        <taxon>Mycobacteriales</taxon>
        <taxon>Nocardiaceae</taxon>
        <taxon>Nocardia</taxon>
    </lineage>
</organism>
<dbReference type="Proteomes" id="UP000246410">
    <property type="component" value="Unassembled WGS sequence"/>
</dbReference>
<evidence type="ECO:0000259" key="2">
    <source>
        <dbReference type="Pfam" id="PF24088"/>
    </source>
</evidence>
<feature type="domain" description="DUF7373" evidence="2">
    <location>
        <begin position="62"/>
        <end position="255"/>
    </location>
</feature>
<name>A0A317NRF2_9NOCA</name>
<feature type="signal peptide" evidence="1">
    <location>
        <begin position="1"/>
        <end position="23"/>
    </location>
</feature>
<comment type="caution">
    <text evidence="4">The sequence shown here is derived from an EMBL/GenBank/DDBJ whole genome shotgun (WGS) entry which is preliminary data.</text>
</comment>
<evidence type="ECO:0000259" key="3">
    <source>
        <dbReference type="Pfam" id="PF24092"/>
    </source>
</evidence>
<feature type="domain" description="DUF7373" evidence="3">
    <location>
        <begin position="279"/>
        <end position="404"/>
    </location>
</feature>
<proteinExistence type="predicted"/>
<dbReference type="InterPro" id="IPR056463">
    <property type="entry name" value="DUF7373_C"/>
</dbReference>
<feature type="chain" id="PRO_5038553218" evidence="1">
    <location>
        <begin position="24"/>
        <end position="404"/>
    </location>
</feature>